<keyword evidence="7" id="KW-0999">Mitochondrion inner membrane</keyword>
<evidence type="ECO:0000256" key="12">
    <source>
        <dbReference type="PROSITE-ProRule" id="PRU00282"/>
    </source>
</evidence>
<dbReference type="GO" id="GO:0005743">
    <property type="term" value="C:mitochondrial inner membrane"/>
    <property type="evidence" value="ECO:0007669"/>
    <property type="project" value="UniProtKB-SubCell"/>
</dbReference>
<dbReference type="OrthoDB" id="2406392at2759"/>
<protein>
    <recommendedName>
        <fullName evidence="14">ADP/ATP translocase</fullName>
    </recommendedName>
    <alternativeName>
        <fullName evidence="14">ADP,ATP carrier protein</fullName>
    </alternativeName>
</protein>
<keyword evidence="4" id="KW-0050">Antiport</keyword>
<evidence type="ECO:0000256" key="4">
    <source>
        <dbReference type="ARBA" id="ARBA00022449"/>
    </source>
</evidence>
<evidence type="ECO:0000256" key="13">
    <source>
        <dbReference type="RuleBase" id="RU000488"/>
    </source>
</evidence>
<sequence>MPAACSYSLGLSLTGPLVLNVLTAPTERIKLFLQTQDEIILNLRQESVTQQQQQHHNQHPFSTESTPLSSEPCESDNSENKSHDDQTIRNESNEVEQVVDNENDKDKLDNDDEEDEEPRSIIVPYAQLPYKDMQDCFQRLIEKEGWQSLWRGYPLECARFLLQSQVESRLYQLRFLDPRKWFSVTMTMGSEGVCAKAGWILGAAAEGTMVSAVALLALYPLAVLQTKMATDIVRRTRRIKKTAAQSSSVSPSSPSLPLESKDLAVADAELLLAHDVTETEPSPRDSVVWVEHTEGQNSQGSVAENSTMSTPQEDQPVKNTKAVQEYEYDLSYKYCKVRNAYLSTIHSSEGYLGLYKGFSTVLASTFIVRMSSLTIYHLLSPVLLRSSGTGASTRGGLAGLGAFLLVFGTTSVVNLMVYPLSTICHRRMIAGPGRYSSSWDAGKQIVEKQGWKGLYKGIEVAAIKSVVVAVLSQIF</sequence>
<keyword evidence="9" id="KW-0496">Mitochondrion</keyword>
<keyword evidence="17" id="KW-1185">Reference proteome</keyword>
<dbReference type="AlphaFoldDB" id="A0A9P6Q1W9"/>
<proteinExistence type="inferred from homology"/>
<dbReference type="GO" id="GO:1990544">
    <property type="term" value="P:mitochondrial ATP transmembrane transport"/>
    <property type="evidence" value="ECO:0007669"/>
    <property type="project" value="InterPro"/>
</dbReference>
<evidence type="ECO:0000256" key="9">
    <source>
        <dbReference type="ARBA" id="ARBA00023128"/>
    </source>
</evidence>
<dbReference type="InterPro" id="IPR002113">
    <property type="entry name" value="ADT_euk_type"/>
</dbReference>
<reference evidence="16" key="1">
    <citation type="journal article" date="2020" name="Fungal Divers.">
        <title>Resolving the Mortierellaceae phylogeny through synthesis of multi-gene phylogenetics and phylogenomics.</title>
        <authorList>
            <person name="Vandepol N."/>
            <person name="Liber J."/>
            <person name="Desiro A."/>
            <person name="Na H."/>
            <person name="Kennedy M."/>
            <person name="Barry K."/>
            <person name="Grigoriev I.V."/>
            <person name="Miller A.N."/>
            <person name="O'Donnell K."/>
            <person name="Stajich J.E."/>
            <person name="Bonito G."/>
        </authorList>
    </citation>
    <scope>NUCLEOTIDE SEQUENCE</scope>
    <source>
        <strain evidence="16">KOD948</strain>
    </source>
</reference>
<evidence type="ECO:0000256" key="6">
    <source>
        <dbReference type="ARBA" id="ARBA00022737"/>
    </source>
</evidence>
<comment type="subunit">
    <text evidence="14">Monomer.</text>
</comment>
<comment type="function">
    <text evidence="14">Catalyzes the exchange of ADP and ATP across the membrane.</text>
</comment>
<feature type="transmembrane region" description="Helical" evidence="14">
    <location>
        <begin position="399"/>
        <end position="418"/>
    </location>
</feature>
<comment type="caution">
    <text evidence="16">The sequence shown here is derived from an EMBL/GenBank/DDBJ whole genome shotgun (WGS) entry which is preliminary data.</text>
</comment>
<comment type="subcellular location">
    <subcellularLocation>
        <location evidence="14">Membrane</location>
        <topology evidence="14">Multi-pass membrane protein</topology>
    </subcellularLocation>
    <subcellularLocation>
        <location evidence="1">Mitochondrion inner membrane</location>
        <topology evidence="1">Multi-pass membrane protein</topology>
    </subcellularLocation>
</comment>
<evidence type="ECO:0000313" key="17">
    <source>
        <dbReference type="Proteomes" id="UP000726737"/>
    </source>
</evidence>
<dbReference type="Proteomes" id="UP000726737">
    <property type="component" value="Unassembled WGS sequence"/>
</dbReference>
<evidence type="ECO:0000256" key="2">
    <source>
        <dbReference type="ARBA" id="ARBA00006375"/>
    </source>
</evidence>
<comment type="caution">
    <text evidence="14">Lacks conserved residue(s) required for the propagation of feature annotation.</text>
</comment>
<keyword evidence="8 14" id="KW-1133">Transmembrane helix</keyword>
<feature type="compositionally biased region" description="Polar residues" evidence="15">
    <location>
        <begin position="295"/>
        <end position="319"/>
    </location>
</feature>
<feature type="compositionally biased region" description="Polar residues" evidence="15">
    <location>
        <begin position="60"/>
        <end position="69"/>
    </location>
</feature>
<evidence type="ECO:0000256" key="14">
    <source>
        <dbReference type="RuleBase" id="RU368008"/>
    </source>
</evidence>
<dbReference type="PRINTS" id="PR00927">
    <property type="entry name" value="ADPTRNSLCASE"/>
</dbReference>
<feature type="repeat" description="Solcar" evidence="12">
    <location>
        <begin position="291"/>
        <end position="382"/>
    </location>
</feature>
<dbReference type="SUPFAM" id="SSF103506">
    <property type="entry name" value="Mitochondrial carrier"/>
    <property type="match status" value="1"/>
</dbReference>
<accession>A0A9P6Q1W9</accession>
<evidence type="ECO:0000256" key="10">
    <source>
        <dbReference type="ARBA" id="ARBA00023136"/>
    </source>
</evidence>
<dbReference type="InterPro" id="IPR018108">
    <property type="entry name" value="MCP_transmembrane"/>
</dbReference>
<evidence type="ECO:0000256" key="1">
    <source>
        <dbReference type="ARBA" id="ARBA00004448"/>
    </source>
</evidence>
<keyword evidence="10 12" id="KW-0472">Membrane</keyword>
<organism evidence="16 17">
    <name type="scientific">Mortierella polycephala</name>
    <dbReference type="NCBI Taxonomy" id="41804"/>
    <lineage>
        <taxon>Eukaryota</taxon>
        <taxon>Fungi</taxon>
        <taxon>Fungi incertae sedis</taxon>
        <taxon>Mucoromycota</taxon>
        <taxon>Mortierellomycotina</taxon>
        <taxon>Mortierellomycetes</taxon>
        <taxon>Mortierellales</taxon>
        <taxon>Mortierellaceae</taxon>
        <taxon>Mortierella</taxon>
    </lineage>
</organism>
<dbReference type="InterPro" id="IPR023395">
    <property type="entry name" value="MCP_dom_sf"/>
</dbReference>
<evidence type="ECO:0000256" key="5">
    <source>
        <dbReference type="ARBA" id="ARBA00022692"/>
    </source>
</evidence>
<feature type="region of interest" description="Disordered" evidence="15">
    <location>
        <begin position="50"/>
        <end position="121"/>
    </location>
</feature>
<dbReference type="PANTHER" id="PTHR45635">
    <property type="entry name" value="ADP,ATP CARRIER PROTEIN 1-RELATED-RELATED"/>
    <property type="match status" value="1"/>
</dbReference>
<keyword evidence="5 12" id="KW-0812">Transmembrane</keyword>
<gene>
    <name evidence="16" type="ORF">BG011_004353</name>
</gene>
<feature type="compositionally biased region" description="Basic and acidic residues" evidence="15">
    <location>
        <begin position="78"/>
        <end position="92"/>
    </location>
</feature>
<evidence type="ECO:0000256" key="11">
    <source>
        <dbReference type="ARBA" id="ARBA00024143"/>
    </source>
</evidence>
<dbReference type="PANTHER" id="PTHR45635:SF14">
    <property type="entry name" value="ADP_ATP TRANSLOCASE"/>
    <property type="match status" value="1"/>
</dbReference>
<evidence type="ECO:0000256" key="7">
    <source>
        <dbReference type="ARBA" id="ARBA00022792"/>
    </source>
</evidence>
<evidence type="ECO:0000256" key="3">
    <source>
        <dbReference type="ARBA" id="ARBA00022448"/>
    </source>
</evidence>
<name>A0A9P6Q1W9_9FUNG</name>
<feature type="repeat" description="Solcar" evidence="12">
    <location>
        <begin position="397"/>
        <end position="475"/>
    </location>
</feature>
<dbReference type="EMBL" id="JAAAJA010000286">
    <property type="protein sequence ID" value="KAG0256717.1"/>
    <property type="molecule type" value="Genomic_DNA"/>
</dbReference>
<evidence type="ECO:0000256" key="15">
    <source>
        <dbReference type="SAM" id="MobiDB-lite"/>
    </source>
</evidence>
<evidence type="ECO:0000256" key="8">
    <source>
        <dbReference type="ARBA" id="ARBA00022989"/>
    </source>
</evidence>
<feature type="region of interest" description="Disordered" evidence="15">
    <location>
        <begin position="293"/>
        <end position="319"/>
    </location>
</feature>
<dbReference type="Pfam" id="PF00153">
    <property type="entry name" value="Mito_carr"/>
    <property type="match status" value="1"/>
</dbReference>
<dbReference type="GO" id="GO:0140021">
    <property type="term" value="P:mitochondrial ADP transmembrane transport"/>
    <property type="evidence" value="ECO:0007669"/>
    <property type="project" value="InterPro"/>
</dbReference>
<keyword evidence="3 13" id="KW-0813">Transport</keyword>
<evidence type="ECO:0000313" key="16">
    <source>
        <dbReference type="EMBL" id="KAG0256717.1"/>
    </source>
</evidence>
<dbReference type="Gene3D" id="1.50.40.10">
    <property type="entry name" value="Mitochondrial carrier domain"/>
    <property type="match status" value="1"/>
</dbReference>
<comment type="similarity">
    <text evidence="2 13">Belongs to the mitochondrial carrier (TC 2.A.29) family.</text>
</comment>
<dbReference type="PROSITE" id="PS50920">
    <property type="entry name" value="SOLCAR"/>
    <property type="match status" value="2"/>
</dbReference>
<keyword evidence="6" id="KW-0677">Repeat</keyword>
<comment type="catalytic activity">
    <reaction evidence="11">
        <text>ADP(in) + ATP(out) = ADP(out) + ATP(in)</text>
        <dbReference type="Rhea" id="RHEA:34999"/>
        <dbReference type="ChEBI" id="CHEBI:30616"/>
        <dbReference type="ChEBI" id="CHEBI:456216"/>
    </reaction>
    <physiologicalReaction direction="left-to-right" evidence="11">
        <dbReference type="Rhea" id="RHEA:35000"/>
    </physiologicalReaction>
</comment>
<dbReference type="GO" id="GO:0005471">
    <property type="term" value="F:ATP:ADP antiporter activity"/>
    <property type="evidence" value="ECO:0007669"/>
    <property type="project" value="UniProtKB-UniRule"/>
</dbReference>